<dbReference type="Pfam" id="PF13350">
    <property type="entry name" value="Y_phosphatase3"/>
    <property type="match status" value="1"/>
</dbReference>
<evidence type="ECO:0000313" key="2">
    <source>
        <dbReference type="EMBL" id="PQK11716.1"/>
    </source>
</evidence>
<comment type="caution">
    <text evidence="2">The sequence shown here is derived from an EMBL/GenBank/DDBJ whole genome shotgun (WGS) entry which is preliminary data.</text>
</comment>
<proteinExistence type="predicted"/>
<evidence type="ECO:0000313" key="3">
    <source>
        <dbReference type="Proteomes" id="UP000237441"/>
    </source>
</evidence>
<name>A0A2S7Y6C6_BEABA</name>
<gene>
    <name evidence="2" type="ORF">BB8028_0003g03400</name>
</gene>
<dbReference type="PROSITE" id="PS00383">
    <property type="entry name" value="TYR_PHOSPHATASE_1"/>
    <property type="match status" value="1"/>
</dbReference>
<accession>A0A2S7Y6C6</accession>
<organism evidence="2 3">
    <name type="scientific">Beauveria bassiana</name>
    <name type="common">White muscardine disease fungus</name>
    <name type="synonym">Tritirachium shiotae</name>
    <dbReference type="NCBI Taxonomy" id="176275"/>
    <lineage>
        <taxon>Eukaryota</taxon>
        <taxon>Fungi</taxon>
        <taxon>Dikarya</taxon>
        <taxon>Ascomycota</taxon>
        <taxon>Pezizomycotina</taxon>
        <taxon>Sordariomycetes</taxon>
        <taxon>Hypocreomycetidae</taxon>
        <taxon>Hypocreales</taxon>
        <taxon>Cordycipitaceae</taxon>
        <taxon>Beauveria</taxon>
    </lineage>
</organism>
<dbReference type="SUPFAM" id="SSF52799">
    <property type="entry name" value="(Phosphotyrosine protein) phosphatases II"/>
    <property type="match status" value="1"/>
</dbReference>
<dbReference type="InterPro" id="IPR000387">
    <property type="entry name" value="Tyr_Pase_dom"/>
</dbReference>
<dbReference type="GO" id="GO:0004721">
    <property type="term" value="F:phosphoprotein phosphatase activity"/>
    <property type="evidence" value="ECO:0007669"/>
    <property type="project" value="InterPro"/>
</dbReference>
<dbReference type="Gene3D" id="3.90.190.10">
    <property type="entry name" value="Protein tyrosine phosphatase superfamily"/>
    <property type="match status" value="1"/>
</dbReference>
<dbReference type="AlphaFoldDB" id="A0A2S7Y6C6"/>
<dbReference type="EMBL" id="JRHA01000003">
    <property type="protein sequence ID" value="PQK11716.1"/>
    <property type="molecule type" value="Genomic_DNA"/>
</dbReference>
<evidence type="ECO:0000259" key="1">
    <source>
        <dbReference type="PROSITE" id="PS50056"/>
    </source>
</evidence>
<reference evidence="2 3" key="1">
    <citation type="submission" date="2016-07" db="EMBL/GenBank/DDBJ databases">
        <title>Comparative genomics of the entomopathogenic fungus Beauveria bassiana.</title>
        <authorList>
            <person name="Valero Jimenez C.A."/>
            <person name="Zwaan B.J."/>
            <person name="Van Kan J.A."/>
            <person name="Takken W."/>
            <person name="Debets A.J."/>
            <person name="Schoustra S.E."/>
            <person name="Koenraadt C.J."/>
        </authorList>
    </citation>
    <scope>NUCLEOTIDE SEQUENCE [LARGE SCALE GENOMIC DNA]</scope>
    <source>
        <strain evidence="2 3">ARSEF 8028</strain>
    </source>
</reference>
<dbReference type="InterPro" id="IPR016130">
    <property type="entry name" value="Tyr_Pase_AS"/>
</dbReference>
<dbReference type="PANTHER" id="PTHR31126:SF10">
    <property type="entry name" value="PROTEIN PHOSPHATASE, PUTATIVE (AFU_ORTHOLOGUE AFUA_6G06650)-RELATED"/>
    <property type="match status" value="1"/>
</dbReference>
<dbReference type="InterPro" id="IPR029021">
    <property type="entry name" value="Prot-tyrosine_phosphatase-like"/>
</dbReference>
<protein>
    <recommendedName>
        <fullName evidence="1">Tyrosine specific protein phosphatases domain-containing protein</fullName>
    </recommendedName>
</protein>
<dbReference type="Proteomes" id="UP000237441">
    <property type="component" value="Unassembled WGS sequence"/>
</dbReference>
<dbReference type="OrthoDB" id="9988524at2759"/>
<sequence length="288" mass="32508">MANEKEEQHVLEKVSNFRDVGKTVNSFLGKKVVREGLVYRSARPDNASPRDMAYLADDLGIRTVIDLRTNTELARQAAKRIAHRIADPSLPETAHIPGIQYHEIKVTGRSFERHIASLLTWWQTLKFLILYTFKYRNEAIRVVAENVLVPRGLLGIGRDKLDHSGAEIAEALTLYTSTQTTPVLVHCTQGKDRTGLICCLILMILDVPMDAIEYDYLLTDSGLAREREQLIKEVTSVGLTEAWAYTDRGMMAGLKKHLDDEYGGLDAYLDSIGFHQDRRALVRETLLV</sequence>
<dbReference type="PANTHER" id="PTHR31126">
    <property type="entry name" value="TYROSINE-PROTEIN PHOSPHATASE"/>
    <property type="match status" value="1"/>
</dbReference>
<dbReference type="PROSITE" id="PS50056">
    <property type="entry name" value="TYR_PHOSPHATASE_2"/>
    <property type="match status" value="1"/>
</dbReference>
<dbReference type="InterPro" id="IPR026893">
    <property type="entry name" value="Tyr/Ser_Pase_IphP-type"/>
</dbReference>
<feature type="domain" description="Tyrosine specific protein phosphatases" evidence="1">
    <location>
        <begin position="166"/>
        <end position="231"/>
    </location>
</feature>